<organism evidence="2 3">
    <name type="scientific">Microctonus hyperodae</name>
    <name type="common">Parasitoid wasp</name>
    <dbReference type="NCBI Taxonomy" id="165561"/>
    <lineage>
        <taxon>Eukaryota</taxon>
        <taxon>Metazoa</taxon>
        <taxon>Ecdysozoa</taxon>
        <taxon>Arthropoda</taxon>
        <taxon>Hexapoda</taxon>
        <taxon>Insecta</taxon>
        <taxon>Pterygota</taxon>
        <taxon>Neoptera</taxon>
        <taxon>Endopterygota</taxon>
        <taxon>Hymenoptera</taxon>
        <taxon>Apocrita</taxon>
        <taxon>Ichneumonoidea</taxon>
        <taxon>Braconidae</taxon>
        <taxon>Euphorinae</taxon>
        <taxon>Microctonus</taxon>
    </lineage>
</organism>
<proteinExistence type="predicted"/>
<name>A0AA39G7R4_MICHY</name>
<reference evidence="2" key="2">
    <citation type="submission" date="2023-03" db="EMBL/GenBank/DDBJ databases">
        <authorList>
            <person name="Inwood S.N."/>
            <person name="Skelly J.G."/>
            <person name="Guhlin J."/>
            <person name="Harrop T.W.R."/>
            <person name="Goldson S.G."/>
            <person name="Dearden P.K."/>
        </authorList>
    </citation>
    <scope>NUCLEOTIDE SEQUENCE</scope>
    <source>
        <strain evidence="2">Lincoln</strain>
        <tissue evidence="2">Whole body</tissue>
    </source>
</reference>
<comment type="caution">
    <text evidence="2">The sequence shown here is derived from an EMBL/GenBank/DDBJ whole genome shotgun (WGS) entry which is preliminary data.</text>
</comment>
<gene>
    <name evidence="2" type="ORF">PV327_000341</name>
</gene>
<sequence>MSVEKRLNISKSLSISDSETDEMYSSENEQAIENESSDITTEMLYVNVRRRLRKVNRISKSALPPPCSPSKGGVIVETTFGKFNEIKARFDQKLFHHAITGSKIFTNFTTGNRIFDRLFRGKSKHVINIGQSEEFNFSCHDSTSNSSNVSYTDESSINDSLP</sequence>
<evidence type="ECO:0000256" key="1">
    <source>
        <dbReference type="SAM" id="MobiDB-lite"/>
    </source>
</evidence>
<dbReference type="EMBL" id="JAQQBR010000001">
    <property type="protein sequence ID" value="KAK0182179.1"/>
    <property type="molecule type" value="Genomic_DNA"/>
</dbReference>
<dbReference type="AlphaFoldDB" id="A0AA39G7R4"/>
<protein>
    <submittedName>
        <fullName evidence="2">Uncharacterized protein</fullName>
    </submittedName>
</protein>
<evidence type="ECO:0000313" key="3">
    <source>
        <dbReference type="Proteomes" id="UP001168972"/>
    </source>
</evidence>
<evidence type="ECO:0000313" key="2">
    <source>
        <dbReference type="EMBL" id="KAK0182179.1"/>
    </source>
</evidence>
<keyword evidence="3" id="KW-1185">Reference proteome</keyword>
<dbReference type="Proteomes" id="UP001168972">
    <property type="component" value="Unassembled WGS sequence"/>
</dbReference>
<feature type="region of interest" description="Disordered" evidence="1">
    <location>
        <begin position="142"/>
        <end position="162"/>
    </location>
</feature>
<reference evidence="2" key="1">
    <citation type="journal article" date="2023" name="bioRxiv">
        <title>Scaffold-level genome assemblies of two parasitoid biocontrol wasps reveal the parthenogenesis mechanism and an associated novel virus.</title>
        <authorList>
            <person name="Inwood S."/>
            <person name="Skelly J."/>
            <person name="Guhlin J."/>
            <person name="Harrop T."/>
            <person name="Goldson S."/>
            <person name="Dearden P."/>
        </authorList>
    </citation>
    <scope>NUCLEOTIDE SEQUENCE</scope>
    <source>
        <strain evidence="2">Lincoln</strain>
        <tissue evidence="2">Whole body</tissue>
    </source>
</reference>
<accession>A0AA39G7R4</accession>